<keyword evidence="1" id="KW-0175">Coiled coil</keyword>
<accession>A0A8J8BEL4</accession>
<gene>
    <name evidence="4" type="ORF">KGA66_25995</name>
</gene>
<organism evidence="4 5">
    <name type="scientific">Actinocrinis puniceicyclus</name>
    <dbReference type="NCBI Taxonomy" id="977794"/>
    <lineage>
        <taxon>Bacteria</taxon>
        <taxon>Bacillati</taxon>
        <taxon>Actinomycetota</taxon>
        <taxon>Actinomycetes</taxon>
        <taxon>Catenulisporales</taxon>
        <taxon>Actinospicaceae</taxon>
        <taxon>Actinocrinis</taxon>
    </lineage>
</organism>
<proteinExistence type="predicted"/>
<dbReference type="Gene3D" id="1.20.58.340">
    <property type="entry name" value="Magnesium transport protein CorA, transmembrane region"/>
    <property type="match status" value="1"/>
</dbReference>
<feature type="compositionally biased region" description="Polar residues" evidence="2">
    <location>
        <begin position="159"/>
        <end position="170"/>
    </location>
</feature>
<keyword evidence="3" id="KW-0812">Transmembrane</keyword>
<dbReference type="AlphaFoldDB" id="A0A8J8BEL4"/>
<protein>
    <submittedName>
        <fullName evidence="4">Uncharacterized protein</fullName>
    </submittedName>
</protein>
<name>A0A8J8BEL4_9ACTN</name>
<reference evidence="4" key="1">
    <citation type="submission" date="2021-04" db="EMBL/GenBank/DDBJ databases">
        <title>Genome based classification of Actinospica acidithermotolerans sp. nov., an actinobacterium isolated from an Indonesian hot spring.</title>
        <authorList>
            <person name="Kusuma A.B."/>
            <person name="Putra K.E."/>
            <person name="Nafisah S."/>
            <person name="Loh J."/>
            <person name="Nouioui I."/>
            <person name="Goodfellow M."/>
        </authorList>
    </citation>
    <scope>NUCLEOTIDE SEQUENCE</scope>
    <source>
        <strain evidence="4">DSM 45618</strain>
    </source>
</reference>
<comment type="caution">
    <text evidence="4">The sequence shown here is derived from an EMBL/GenBank/DDBJ whole genome shotgun (WGS) entry which is preliminary data.</text>
</comment>
<dbReference type="EMBL" id="JAGSXH010000159">
    <property type="protein sequence ID" value="MBS2966518.1"/>
    <property type="molecule type" value="Genomic_DNA"/>
</dbReference>
<sequence>MAISFEAEAAADLGMLVPSLRIESYHLALYEAMRIEHGATTTGRMLERLRNAIRSELDKVQSIEQRADEARRLRTAVAVTFVTTVGGTLSLLFGFFGMNATQVNSAHSMFDSHYLGIYLTIALIIIAAGAVFTAMTWSEHRHTLRERNRARRWLPAQRAHQNTETETSPHTAAAAIDPA</sequence>
<keyword evidence="5" id="KW-1185">Reference proteome</keyword>
<feature type="region of interest" description="Disordered" evidence="2">
    <location>
        <begin position="156"/>
        <end position="179"/>
    </location>
</feature>
<evidence type="ECO:0000256" key="2">
    <source>
        <dbReference type="SAM" id="MobiDB-lite"/>
    </source>
</evidence>
<keyword evidence="3" id="KW-1133">Transmembrane helix</keyword>
<evidence type="ECO:0000256" key="3">
    <source>
        <dbReference type="SAM" id="Phobius"/>
    </source>
</evidence>
<dbReference type="RefSeq" id="WP_211471670.1">
    <property type="nucleotide sequence ID" value="NZ_JAGSXH010000159.1"/>
</dbReference>
<evidence type="ECO:0000256" key="1">
    <source>
        <dbReference type="SAM" id="Coils"/>
    </source>
</evidence>
<evidence type="ECO:0000313" key="4">
    <source>
        <dbReference type="EMBL" id="MBS2966518.1"/>
    </source>
</evidence>
<feature type="coiled-coil region" evidence="1">
    <location>
        <begin position="46"/>
        <end position="73"/>
    </location>
</feature>
<dbReference type="Proteomes" id="UP000677913">
    <property type="component" value="Unassembled WGS sequence"/>
</dbReference>
<feature type="transmembrane region" description="Helical" evidence="3">
    <location>
        <begin position="76"/>
        <end position="96"/>
    </location>
</feature>
<evidence type="ECO:0000313" key="5">
    <source>
        <dbReference type="Proteomes" id="UP000677913"/>
    </source>
</evidence>
<feature type="transmembrane region" description="Helical" evidence="3">
    <location>
        <begin position="116"/>
        <end position="137"/>
    </location>
</feature>
<keyword evidence="3" id="KW-0472">Membrane</keyword>